<dbReference type="Proteomes" id="UP000278036">
    <property type="component" value="Unassembled WGS sequence"/>
</dbReference>
<name>A0A3A9JKG7_9PROT</name>
<gene>
    <name evidence="2" type="ORF">D6Z83_10130</name>
    <name evidence="3" type="ORF">EBE87_02845</name>
</gene>
<evidence type="ECO:0000259" key="1">
    <source>
        <dbReference type="Pfam" id="PF04991"/>
    </source>
</evidence>
<dbReference type="Pfam" id="PF04991">
    <property type="entry name" value="LicD"/>
    <property type="match status" value="1"/>
</dbReference>
<dbReference type="InParanoid" id="A0A3A9JKG7"/>
<evidence type="ECO:0000313" key="2">
    <source>
        <dbReference type="EMBL" id="RKK04286.1"/>
    </source>
</evidence>
<organism evidence="2 5">
    <name type="scientific">Teichococcus wenyumeiae</name>
    <dbReference type="NCBI Taxonomy" id="2478470"/>
    <lineage>
        <taxon>Bacteria</taxon>
        <taxon>Pseudomonadati</taxon>
        <taxon>Pseudomonadota</taxon>
        <taxon>Alphaproteobacteria</taxon>
        <taxon>Acetobacterales</taxon>
        <taxon>Roseomonadaceae</taxon>
        <taxon>Roseomonas</taxon>
    </lineage>
</organism>
<protein>
    <recommendedName>
        <fullName evidence="1">LicD/FKTN/FKRP nucleotidyltransferase domain-containing protein</fullName>
    </recommendedName>
</protein>
<dbReference type="EMBL" id="RAQU01000048">
    <property type="protein sequence ID" value="RKK04286.1"/>
    <property type="molecule type" value="Genomic_DNA"/>
</dbReference>
<dbReference type="AlphaFoldDB" id="A0A3A9JKG7"/>
<dbReference type="EMBL" id="RFLX01000001">
    <property type="protein sequence ID" value="RMI27319.1"/>
    <property type="molecule type" value="Genomic_DNA"/>
</dbReference>
<dbReference type="InterPro" id="IPR007074">
    <property type="entry name" value="LicD/FKTN/FKRP_NTP_transf"/>
</dbReference>
<evidence type="ECO:0000313" key="4">
    <source>
        <dbReference type="Proteomes" id="UP000274097"/>
    </source>
</evidence>
<evidence type="ECO:0000313" key="5">
    <source>
        <dbReference type="Proteomes" id="UP000278036"/>
    </source>
</evidence>
<dbReference type="Proteomes" id="UP000274097">
    <property type="component" value="Unassembled WGS sequence"/>
</dbReference>
<keyword evidence="4" id="KW-1185">Reference proteome</keyword>
<dbReference type="GO" id="GO:0009100">
    <property type="term" value="P:glycoprotein metabolic process"/>
    <property type="evidence" value="ECO:0007669"/>
    <property type="project" value="UniProtKB-ARBA"/>
</dbReference>
<feature type="domain" description="LicD/FKTN/FKRP nucleotidyltransferase" evidence="1">
    <location>
        <begin position="272"/>
        <end position="302"/>
    </location>
</feature>
<evidence type="ECO:0000313" key="3">
    <source>
        <dbReference type="EMBL" id="RMI27319.1"/>
    </source>
</evidence>
<dbReference type="PANTHER" id="PTHR13627:SF31">
    <property type="entry name" value="RIBITOL 5-PHOSPHATE TRANSFERASE FKRP"/>
    <property type="match status" value="1"/>
</dbReference>
<reference evidence="2 5" key="1">
    <citation type="submission" date="2018-09" db="EMBL/GenBank/DDBJ databases">
        <title>Roseomonas sp. nov., isolated from feces of Tibetan antelopes in the Qinghai-Tibet plateau, China.</title>
        <authorList>
            <person name="Tian Z."/>
        </authorList>
    </citation>
    <scope>NUCLEOTIDE SEQUENCE [LARGE SCALE GENOMIC DNA]</scope>
    <source>
        <strain evidence="3 4">Z23</strain>
        <strain evidence="2 5">Z24</strain>
    </source>
</reference>
<accession>A0A3A9JKG7</accession>
<dbReference type="PANTHER" id="PTHR13627">
    <property type="entry name" value="FUKUTIN RELATED PROTEIN"/>
    <property type="match status" value="1"/>
</dbReference>
<sequence>MNLGAIRFFSKDAKEIKRPDLTAHVEASSIYGDKPKEHLTACFLGGSQIHTKKEIAPSLTVSFKSPAHVSKLVVANRGSEWGVRSMFLCVEAYAGEKLLCRWENNNAERRKQCFVNLAEGITQILGKDHDPRHTSPETVNLQLRKGLAEVISSGKARQGNIDWAQAIAVLDFYNSDYQLQDEDLTIIAHYILYLMGDTSILGTSQLAPFSRVLRSKDVIRKVMQRLNEIAPQYRTNEQNFIISKHQINNSVLHSRRELFLNGLDQVIQQLREWNLRGLLCYGSLLGAVRENDFIAHDDDVDVLYVDHSTTRAEAERGSHALEQRFRAAGYSSWRPSGSLNFNVSKDGVSVDLFPCWFEGDQIQVMMEKFQYRPIQTNLVLPPGEVELCGRKYPAPADPAGFLAERYGENWKKPDQFYEWPWQLED</sequence>
<dbReference type="InterPro" id="IPR052613">
    <property type="entry name" value="LicD_transferase"/>
</dbReference>
<proteinExistence type="predicted"/>
<comment type="caution">
    <text evidence="2">The sequence shown here is derived from an EMBL/GenBank/DDBJ whole genome shotgun (WGS) entry which is preliminary data.</text>
</comment>